<gene>
    <name evidence="2" type="ORF">AP3564_05485</name>
</gene>
<keyword evidence="1" id="KW-0472">Membrane</keyword>
<feature type="transmembrane region" description="Helical" evidence="1">
    <location>
        <begin position="58"/>
        <end position="77"/>
    </location>
</feature>
<dbReference type="Proteomes" id="UP000214606">
    <property type="component" value="Chromosome"/>
</dbReference>
<name>A0A223E3Q6_9BACI</name>
<sequence length="80" mass="9289">MIGYLPFSITIIITNFIHQEYVYNISTNIYAKIFITIIVNVIYIFIIVKKNIIDSKKALLLCMFLIVINALVLFINFNSL</sequence>
<accession>A0A223E3Q6</accession>
<keyword evidence="1" id="KW-0812">Transmembrane</keyword>
<dbReference type="AlphaFoldDB" id="A0A223E3Q6"/>
<evidence type="ECO:0000313" key="3">
    <source>
        <dbReference type="Proteomes" id="UP000214606"/>
    </source>
</evidence>
<feature type="transmembrane region" description="Helical" evidence="1">
    <location>
        <begin position="29"/>
        <end position="46"/>
    </location>
</feature>
<evidence type="ECO:0000256" key="1">
    <source>
        <dbReference type="SAM" id="Phobius"/>
    </source>
</evidence>
<evidence type="ECO:0000313" key="2">
    <source>
        <dbReference type="EMBL" id="ASS89765.1"/>
    </source>
</evidence>
<protein>
    <submittedName>
        <fullName evidence="2">Uncharacterized protein</fullName>
    </submittedName>
</protein>
<keyword evidence="1" id="KW-1133">Transmembrane helix</keyword>
<proteinExistence type="predicted"/>
<dbReference type="KEGG" id="apak:AP3564_05485"/>
<dbReference type="EMBL" id="CP017703">
    <property type="protein sequence ID" value="ASS89765.1"/>
    <property type="molecule type" value="Genomic_DNA"/>
</dbReference>
<organism evidence="2 3">
    <name type="scientific">Aeribacillus pallidus</name>
    <dbReference type="NCBI Taxonomy" id="33936"/>
    <lineage>
        <taxon>Bacteria</taxon>
        <taxon>Bacillati</taxon>
        <taxon>Bacillota</taxon>
        <taxon>Bacilli</taxon>
        <taxon>Bacillales</taxon>
        <taxon>Bacillaceae</taxon>
        <taxon>Aeribacillus</taxon>
    </lineage>
</organism>
<reference evidence="2 3" key="1">
    <citation type="submission" date="2016-10" db="EMBL/GenBank/DDBJ databases">
        <title>The whole genome sequencing and assembly of Aeribacillus pallidus KCTC3564 strain.</title>
        <authorList>
            <person name="Lee Y.-J."/>
            <person name="Park M.-K."/>
            <person name="Yi H."/>
            <person name="Bahn Y.-S."/>
            <person name="Kim J.F."/>
            <person name="Lee D.-W."/>
        </authorList>
    </citation>
    <scope>NUCLEOTIDE SEQUENCE [LARGE SCALE GENOMIC DNA]</scope>
    <source>
        <strain evidence="2 3">KCTC3564</strain>
    </source>
</reference>